<keyword evidence="2" id="KW-0732">Signal</keyword>
<dbReference type="Proteomes" id="UP000824540">
    <property type="component" value="Unassembled WGS sequence"/>
</dbReference>
<feature type="chain" id="PRO_5035907932" description="Secreted protein" evidence="2">
    <location>
        <begin position="22"/>
        <end position="179"/>
    </location>
</feature>
<feature type="compositionally biased region" description="Basic and acidic residues" evidence="1">
    <location>
        <begin position="138"/>
        <end position="149"/>
    </location>
</feature>
<accession>A0A8T2N428</accession>
<evidence type="ECO:0000256" key="1">
    <source>
        <dbReference type="SAM" id="MobiDB-lite"/>
    </source>
</evidence>
<comment type="caution">
    <text evidence="3">The sequence shown here is derived from an EMBL/GenBank/DDBJ whole genome shotgun (WGS) entry which is preliminary data.</text>
</comment>
<feature type="region of interest" description="Disordered" evidence="1">
    <location>
        <begin position="131"/>
        <end position="151"/>
    </location>
</feature>
<evidence type="ECO:0000313" key="4">
    <source>
        <dbReference type="Proteomes" id="UP000824540"/>
    </source>
</evidence>
<evidence type="ECO:0008006" key="5">
    <source>
        <dbReference type="Google" id="ProtNLM"/>
    </source>
</evidence>
<dbReference type="EMBL" id="JAFBMS010000161">
    <property type="protein sequence ID" value="KAG9334160.1"/>
    <property type="molecule type" value="Genomic_DNA"/>
</dbReference>
<protein>
    <recommendedName>
        <fullName evidence="5">Secreted protein</fullName>
    </recommendedName>
</protein>
<organism evidence="3 4">
    <name type="scientific">Albula glossodonta</name>
    <name type="common">roundjaw bonefish</name>
    <dbReference type="NCBI Taxonomy" id="121402"/>
    <lineage>
        <taxon>Eukaryota</taxon>
        <taxon>Metazoa</taxon>
        <taxon>Chordata</taxon>
        <taxon>Craniata</taxon>
        <taxon>Vertebrata</taxon>
        <taxon>Euteleostomi</taxon>
        <taxon>Actinopterygii</taxon>
        <taxon>Neopterygii</taxon>
        <taxon>Teleostei</taxon>
        <taxon>Albuliformes</taxon>
        <taxon>Albulidae</taxon>
        <taxon>Albula</taxon>
    </lineage>
</organism>
<gene>
    <name evidence="3" type="ORF">JZ751_009073</name>
</gene>
<dbReference type="AlphaFoldDB" id="A0A8T2N428"/>
<proteinExistence type="predicted"/>
<evidence type="ECO:0000256" key="2">
    <source>
        <dbReference type="SAM" id="SignalP"/>
    </source>
</evidence>
<keyword evidence="4" id="KW-1185">Reference proteome</keyword>
<name>A0A8T2N428_9TELE</name>
<feature type="signal peptide" evidence="2">
    <location>
        <begin position="1"/>
        <end position="21"/>
    </location>
</feature>
<sequence>MTKSWMVFGAMLPFGHWRALCFPLDQRRGSCFGESSVPRRCSEPAAEEVDCLDFLETLRGRLKQGPSGHSHDYNAPAHRRRTPNGKHREFSFFASGRVRVWDPARAPGVKRFLLSLGSAWLGSAPLGFWSRSGGGKGGRGEREGPEREQGWGGVGGGVWVVGCRLVVVGGTYVVRKGSG</sequence>
<evidence type="ECO:0000313" key="3">
    <source>
        <dbReference type="EMBL" id="KAG9334160.1"/>
    </source>
</evidence>
<reference evidence="3" key="1">
    <citation type="thesis" date="2021" institute="BYU ScholarsArchive" country="Provo, UT, USA">
        <title>Applications of and Algorithms for Genome Assembly and Genomic Analyses with an Emphasis on Marine Teleosts.</title>
        <authorList>
            <person name="Pickett B.D."/>
        </authorList>
    </citation>
    <scope>NUCLEOTIDE SEQUENCE</scope>
    <source>
        <strain evidence="3">HI-2016</strain>
    </source>
</reference>